<dbReference type="Proteomes" id="UP000029482">
    <property type="component" value="Chromosome"/>
</dbReference>
<evidence type="ECO:0000256" key="1">
    <source>
        <dbReference type="PIRSR" id="PIRSR601310-1"/>
    </source>
</evidence>
<reference evidence="6" key="1">
    <citation type="journal article" date="2015" name="J. Biotechnol.">
        <title>Complete genome sequence of the actinobacterium Streptomyces glaucescens GLA.O (DSM 40922) consisting of a linear chromosome and one linear plasmid.</title>
        <authorList>
            <person name="Ortseifen V."/>
            <person name="Winkler A."/>
            <person name="Albersmeier A."/>
            <person name="Wendler S."/>
            <person name="Puhler A."/>
            <person name="Kalinowski J."/>
            <person name="Ruckert C."/>
        </authorList>
    </citation>
    <scope>NUCLEOTIDE SEQUENCE [LARGE SCALE GENOMIC DNA]</scope>
    <source>
        <strain evidence="6">DSM 40922 / GLA O</strain>
    </source>
</reference>
<accession>A0A089X959</accession>
<evidence type="ECO:0000313" key="5">
    <source>
        <dbReference type="EMBL" id="AIS00478.1"/>
    </source>
</evidence>
<dbReference type="InterPro" id="IPR001310">
    <property type="entry name" value="Histidine_triad_HIT"/>
</dbReference>
<feature type="domain" description="HIT" evidence="4">
    <location>
        <begin position="5"/>
        <end position="112"/>
    </location>
</feature>
<dbReference type="PROSITE" id="PS51084">
    <property type="entry name" value="HIT_2"/>
    <property type="match status" value="1"/>
</dbReference>
<dbReference type="GO" id="GO:0009117">
    <property type="term" value="P:nucleotide metabolic process"/>
    <property type="evidence" value="ECO:0007669"/>
    <property type="project" value="TreeGrafter"/>
</dbReference>
<dbReference type="GO" id="GO:0003824">
    <property type="term" value="F:catalytic activity"/>
    <property type="evidence" value="ECO:0007669"/>
    <property type="project" value="InterPro"/>
</dbReference>
<dbReference type="HOGENOM" id="CLU_056776_3_2_11"/>
<protein>
    <recommendedName>
        <fullName evidence="4">HIT domain-containing protein</fullName>
    </recommendedName>
</protein>
<dbReference type="PANTHER" id="PTHR46648:SF1">
    <property type="entry name" value="ADENOSINE 5'-MONOPHOSPHORAMIDASE HNT1"/>
    <property type="match status" value="1"/>
</dbReference>
<organism evidence="5 6">
    <name type="scientific">Streptomyces glaucescens</name>
    <dbReference type="NCBI Taxonomy" id="1907"/>
    <lineage>
        <taxon>Bacteria</taxon>
        <taxon>Bacillati</taxon>
        <taxon>Actinomycetota</taxon>
        <taxon>Actinomycetes</taxon>
        <taxon>Kitasatosporales</taxon>
        <taxon>Streptomycetaceae</taxon>
        <taxon>Streptomyces</taxon>
    </lineage>
</organism>
<dbReference type="Gene3D" id="3.30.428.10">
    <property type="entry name" value="HIT-like"/>
    <property type="match status" value="1"/>
</dbReference>
<dbReference type="PANTHER" id="PTHR46648">
    <property type="entry name" value="HIT FAMILY PROTEIN 1"/>
    <property type="match status" value="1"/>
</dbReference>
<dbReference type="Pfam" id="PF01230">
    <property type="entry name" value="HIT"/>
    <property type="match status" value="1"/>
</dbReference>
<dbReference type="SUPFAM" id="SSF54197">
    <property type="entry name" value="HIT-like"/>
    <property type="match status" value="1"/>
</dbReference>
<dbReference type="InterPro" id="IPR011146">
    <property type="entry name" value="HIT-like"/>
</dbReference>
<dbReference type="OrthoDB" id="9784774at2"/>
<feature type="short sequence motif" description="Histidine triad motif" evidence="2 3">
    <location>
        <begin position="97"/>
        <end position="101"/>
    </location>
</feature>
<keyword evidence="6" id="KW-1185">Reference proteome</keyword>
<dbReference type="EMBL" id="CP009438">
    <property type="protein sequence ID" value="AIS00478.1"/>
    <property type="molecule type" value="Genomic_DNA"/>
</dbReference>
<evidence type="ECO:0000313" key="6">
    <source>
        <dbReference type="Proteomes" id="UP000029482"/>
    </source>
</evidence>
<proteinExistence type="predicted"/>
<dbReference type="RefSeq" id="WP_043504057.1">
    <property type="nucleotide sequence ID" value="NZ_CP009438.1"/>
</dbReference>
<dbReference type="PRINTS" id="PR00332">
    <property type="entry name" value="HISTRIAD"/>
</dbReference>
<evidence type="ECO:0000259" key="4">
    <source>
        <dbReference type="PROSITE" id="PS51084"/>
    </source>
</evidence>
<dbReference type="eggNOG" id="COG0537">
    <property type="taxonomic scope" value="Bacteria"/>
</dbReference>
<evidence type="ECO:0000256" key="3">
    <source>
        <dbReference type="PROSITE-ProRule" id="PRU00464"/>
    </source>
</evidence>
<dbReference type="AlphaFoldDB" id="A0A089X959"/>
<evidence type="ECO:0000256" key="2">
    <source>
        <dbReference type="PIRSR" id="PIRSR601310-3"/>
    </source>
</evidence>
<dbReference type="KEGG" id="sgu:SGLAU_22640"/>
<sequence length="143" mass="15472">MEPCPFCAVVADPSRARVVHEDAHTVAFFPLTPATWGHTLVVPRAHSADLWEMTAAQVRRLTDAVLRVGGTLRSVLAPEGMNIINSAGRAATQTVFHTHVHLVPRHSGDPMGDFWPPREAPRDEAALDGLAERLRAAGLSSAR</sequence>
<dbReference type="InterPro" id="IPR036265">
    <property type="entry name" value="HIT-like_sf"/>
</dbReference>
<gene>
    <name evidence="5" type="ORF">SGLAU_22640</name>
</gene>
<name>A0A089X959_STRGA</name>
<feature type="active site" description="Tele-AMP-histidine intermediate" evidence="1">
    <location>
        <position position="99"/>
    </location>
</feature>